<dbReference type="Proteomes" id="UP000294641">
    <property type="component" value="Unassembled WGS sequence"/>
</dbReference>
<dbReference type="PANTHER" id="PTHR30042:SF2">
    <property type="entry name" value="POTASSIUM-TRANSPORTING ATPASE KDPC SUBUNIT"/>
    <property type="match status" value="1"/>
</dbReference>
<reference evidence="13 15" key="2">
    <citation type="submission" date="2019-03" db="EMBL/GenBank/DDBJ databases">
        <title>Genomic Encyclopedia of Type Strains, Phase IV (KMG-IV): sequencing the most valuable type-strain genomes for metagenomic binning, comparative biology and taxonomic classification.</title>
        <authorList>
            <person name="Goeker M."/>
        </authorList>
    </citation>
    <scope>NUCLEOTIDE SEQUENCE [LARGE SCALE GENOMIC DNA]</scope>
    <source>
        <strain evidence="13 15">DSM 20580</strain>
    </source>
</reference>
<dbReference type="AlphaFoldDB" id="A0A8B4QAT3"/>
<keyword evidence="1 11" id="KW-0813">Transport</keyword>
<protein>
    <recommendedName>
        <fullName evidence="11">Potassium-transporting ATPase KdpC subunit</fullName>
    </recommendedName>
    <alternativeName>
        <fullName evidence="11">ATP phosphohydrolase [potassium-transporting] C chain</fullName>
    </alternativeName>
    <alternativeName>
        <fullName evidence="11">Potassium-binding and translocating subunit C</fullName>
    </alternativeName>
    <alternativeName>
        <fullName evidence="11">Potassium-translocating ATPase C chain</fullName>
    </alternativeName>
</protein>
<sequence length="199" mass="21682">MNWIKSLKKALLITLTFMVICGLIYPLVLTGIGQIAFPKQANGSLIKEDGKVIGSSLIGQQFDEEGHFTSRPSAVGYNMYDKRDTDFAGVSSGSNNYAPSNPALIDRLKESLKEFEHQNPSIAKSDIPAELMTASGSGLDPHISVKAAKVQIPRIVNESGLSTQEVKGIIENATEHKVLNVFGEEKVNVLEANRLIDRK</sequence>
<evidence type="ECO:0000313" key="15">
    <source>
        <dbReference type="Proteomes" id="UP000294641"/>
    </source>
</evidence>
<comment type="subunit">
    <text evidence="11">The system is composed of three essential subunits: KdpA, KdpB and KdpC.</text>
</comment>
<keyword evidence="6 11" id="KW-0067">ATP-binding</keyword>
<keyword evidence="3 11" id="KW-0633">Potassium transport</keyword>
<keyword evidence="15" id="KW-1185">Reference proteome</keyword>
<keyword evidence="7 11" id="KW-0630">Potassium</keyword>
<gene>
    <name evidence="11" type="primary">kdpC</name>
    <name evidence="13" type="ORF">DFR61_10617</name>
    <name evidence="12" type="ORF">NCTC10597_01531</name>
</gene>
<comment type="subcellular location">
    <subcellularLocation>
        <location evidence="11">Cell membrane</location>
        <topology evidence="11">Single-pass membrane protein</topology>
    </subcellularLocation>
</comment>
<evidence type="ECO:0000256" key="4">
    <source>
        <dbReference type="ARBA" id="ARBA00022692"/>
    </source>
</evidence>
<keyword evidence="8 11" id="KW-1133">Transmembrane helix</keyword>
<dbReference type="GO" id="GO:0005524">
    <property type="term" value="F:ATP binding"/>
    <property type="evidence" value="ECO:0007669"/>
    <property type="project" value="UniProtKB-UniRule"/>
</dbReference>
<proteinExistence type="inferred from homology"/>
<evidence type="ECO:0000256" key="1">
    <source>
        <dbReference type="ARBA" id="ARBA00022448"/>
    </source>
</evidence>
<evidence type="ECO:0000256" key="5">
    <source>
        <dbReference type="ARBA" id="ARBA00022741"/>
    </source>
</evidence>
<dbReference type="PANTHER" id="PTHR30042">
    <property type="entry name" value="POTASSIUM-TRANSPORTING ATPASE C CHAIN"/>
    <property type="match status" value="1"/>
</dbReference>
<dbReference type="HAMAP" id="MF_00276">
    <property type="entry name" value="KdpC"/>
    <property type="match status" value="1"/>
</dbReference>
<comment type="function">
    <text evidence="11">Part of the high-affinity ATP-driven potassium transport (or Kdp) system, which catalyzes the hydrolysis of ATP coupled with the electrogenic transport of potassium into the cytoplasm. This subunit acts as a catalytic chaperone that increases the ATP-binding affinity of the ATP-hydrolyzing subunit KdpB by the formation of a transient KdpB/KdpC/ATP ternary complex.</text>
</comment>
<dbReference type="RefSeq" id="WP_172461963.1">
    <property type="nucleotide sequence ID" value="NZ_BJUE01000003.1"/>
</dbReference>
<dbReference type="InterPro" id="IPR003820">
    <property type="entry name" value="KdpC"/>
</dbReference>
<accession>A0A8B4QAT3</accession>
<dbReference type="EMBL" id="SNZG01000006">
    <property type="protein sequence ID" value="TDR41324.1"/>
    <property type="molecule type" value="Genomic_DNA"/>
</dbReference>
<keyword evidence="9 11" id="KW-0406">Ion transport</keyword>
<keyword evidence="10 11" id="KW-0472">Membrane</keyword>
<dbReference type="GO" id="GO:0005886">
    <property type="term" value="C:plasma membrane"/>
    <property type="evidence" value="ECO:0007669"/>
    <property type="project" value="UniProtKB-SubCell"/>
</dbReference>
<evidence type="ECO:0000256" key="7">
    <source>
        <dbReference type="ARBA" id="ARBA00022958"/>
    </source>
</evidence>
<evidence type="ECO:0000256" key="8">
    <source>
        <dbReference type="ARBA" id="ARBA00022989"/>
    </source>
</evidence>
<reference evidence="12 14" key="1">
    <citation type="submission" date="2018-06" db="EMBL/GenBank/DDBJ databases">
        <authorList>
            <consortium name="Pathogen Informatics"/>
            <person name="Doyle S."/>
        </authorList>
    </citation>
    <scope>NUCLEOTIDE SEQUENCE [LARGE SCALE GENOMIC DNA]</scope>
    <source>
        <strain evidence="12 14">NCTC10597</strain>
    </source>
</reference>
<evidence type="ECO:0000256" key="11">
    <source>
        <dbReference type="HAMAP-Rule" id="MF_00276"/>
    </source>
</evidence>
<dbReference type="GO" id="GO:0008556">
    <property type="term" value="F:P-type potassium transmembrane transporter activity"/>
    <property type="evidence" value="ECO:0007669"/>
    <property type="project" value="InterPro"/>
</dbReference>
<dbReference type="Pfam" id="PF02669">
    <property type="entry name" value="KdpC"/>
    <property type="match status" value="1"/>
</dbReference>
<evidence type="ECO:0000313" key="12">
    <source>
        <dbReference type="EMBL" id="STX09829.1"/>
    </source>
</evidence>
<dbReference type="PIRSF" id="PIRSF001296">
    <property type="entry name" value="K_ATPase_KdpC"/>
    <property type="match status" value="1"/>
</dbReference>
<evidence type="ECO:0000256" key="2">
    <source>
        <dbReference type="ARBA" id="ARBA00022475"/>
    </source>
</evidence>
<evidence type="ECO:0000256" key="6">
    <source>
        <dbReference type="ARBA" id="ARBA00022840"/>
    </source>
</evidence>
<dbReference type="Proteomes" id="UP000254330">
    <property type="component" value="Unassembled WGS sequence"/>
</dbReference>
<evidence type="ECO:0000313" key="14">
    <source>
        <dbReference type="Proteomes" id="UP000254330"/>
    </source>
</evidence>
<evidence type="ECO:0000256" key="10">
    <source>
        <dbReference type="ARBA" id="ARBA00023136"/>
    </source>
</evidence>
<dbReference type="NCBIfam" id="TIGR00681">
    <property type="entry name" value="kdpC"/>
    <property type="match status" value="1"/>
</dbReference>
<name>A0A8B4QAT3_9BACL</name>
<keyword evidence="2 11" id="KW-1003">Cell membrane</keyword>
<comment type="caution">
    <text evidence="12">The sequence shown here is derived from an EMBL/GenBank/DDBJ whole genome shotgun (WGS) entry which is preliminary data.</text>
</comment>
<dbReference type="EMBL" id="UGNP01000001">
    <property type="protein sequence ID" value="STX09829.1"/>
    <property type="molecule type" value="Genomic_DNA"/>
</dbReference>
<keyword evidence="4 11" id="KW-0812">Transmembrane</keyword>
<evidence type="ECO:0000256" key="9">
    <source>
        <dbReference type="ARBA" id="ARBA00023065"/>
    </source>
</evidence>
<dbReference type="NCBIfam" id="NF001454">
    <property type="entry name" value="PRK00315.1"/>
    <property type="match status" value="1"/>
</dbReference>
<evidence type="ECO:0000313" key="13">
    <source>
        <dbReference type="EMBL" id="TDR41324.1"/>
    </source>
</evidence>
<evidence type="ECO:0000256" key="3">
    <source>
        <dbReference type="ARBA" id="ARBA00022538"/>
    </source>
</evidence>
<organism evidence="12 14">
    <name type="scientific">Kurthia zopfii</name>
    <dbReference type="NCBI Taxonomy" id="1650"/>
    <lineage>
        <taxon>Bacteria</taxon>
        <taxon>Bacillati</taxon>
        <taxon>Bacillota</taxon>
        <taxon>Bacilli</taxon>
        <taxon>Bacillales</taxon>
        <taxon>Caryophanaceae</taxon>
        <taxon>Kurthia</taxon>
    </lineage>
</organism>
<keyword evidence="5 11" id="KW-0547">Nucleotide-binding</keyword>
<comment type="similarity">
    <text evidence="11">Belongs to the KdpC family.</text>
</comment>